<accession>A0AAN7WC00</accession>
<dbReference type="GO" id="GO:0016020">
    <property type="term" value="C:membrane"/>
    <property type="evidence" value="ECO:0007669"/>
    <property type="project" value="UniProtKB-SubCell"/>
</dbReference>
<feature type="transmembrane region" description="Helical" evidence="5">
    <location>
        <begin position="20"/>
        <end position="38"/>
    </location>
</feature>
<comment type="caution">
    <text evidence="6">The sequence shown here is derived from an EMBL/GenBank/DDBJ whole genome shotgun (WGS) entry which is preliminary data.</text>
</comment>
<gene>
    <name evidence="6" type="ORF">LTR97_008846</name>
</gene>
<evidence type="ECO:0000313" key="6">
    <source>
        <dbReference type="EMBL" id="KAK5695340.1"/>
    </source>
</evidence>
<name>A0AAN7WC00_9PEZI</name>
<reference evidence="6" key="1">
    <citation type="submission" date="2023-08" db="EMBL/GenBank/DDBJ databases">
        <title>Black Yeasts Isolated from many extreme environments.</title>
        <authorList>
            <person name="Coleine C."/>
            <person name="Stajich J.E."/>
            <person name="Selbmann L."/>
        </authorList>
    </citation>
    <scope>NUCLEOTIDE SEQUENCE</scope>
    <source>
        <strain evidence="6">CCFEE 5810</strain>
    </source>
</reference>
<feature type="transmembrane region" description="Helical" evidence="5">
    <location>
        <begin position="198"/>
        <end position="215"/>
    </location>
</feature>
<evidence type="ECO:0000256" key="2">
    <source>
        <dbReference type="ARBA" id="ARBA00022692"/>
    </source>
</evidence>
<evidence type="ECO:0000256" key="5">
    <source>
        <dbReference type="SAM" id="Phobius"/>
    </source>
</evidence>
<evidence type="ECO:0000313" key="7">
    <source>
        <dbReference type="Proteomes" id="UP001310594"/>
    </source>
</evidence>
<comment type="subcellular location">
    <subcellularLocation>
        <location evidence="1">Membrane</location>
        <topology evidence="1">Multi-pass membrane protein</topology>
    </subcellularLocation>
</comment>
<dbReference type="Pfam" id="PF04479">
    <property type="entry name" value="RTA1"/>
    <property type="match status" value="1"/>
</dbReference>
<feature type="transmembrane region" description="Helical" evidence="5">
    <location>
        <begin position="45"/>
        <end position="64"/>
    </location>
</feature>
<proteinExistence type="predicted"/>
<evidence type="ECO:0000256" key="4">
    <source>
        <dbReference type="ARBA" id="ARBA00023136"/>
    </source>
</evidence>
<dbReference type="PANTHER" id="PTHR31465:SF17">
    <property type="entry name" value="DOMAIN PROTEIN, PUTATIVE (AFU_ORTHOLOGUE AFUA_5G09900)-RELATED"/>
    <property type="match status" value="1"/>
</dbReference>
<dbReference type="EMBL" id="JAVRQU010000014">
    <property type="protein sequence ID" value="KAK5695340.1"/>
    <property type="molecule type" value="Genomic_DNA"/>
</dbReference>
<evidence type="ECO:0000256" key="1">
    <source>
        <dbReference type="ARBA" id="ARBA00004141"/>
    </source>
</evidence>
<feature type="transmembrane region" description="Helical" evidence="5">
    <location>
        <begin position="119"/>
        <end position="142"/>
    </location>
</feature>
<sequence length="300" mass="33747">MARGEADFDFYPYNPSKAGGWIFVVLFAIGAIVHLAYIVPYRAWFFIPFVLGAGAETGGYYGRAWAHNNIRLSDPYLLQLFLIIGATPLLSATIYMSLSRLIRALDATEFSLVRVSWISKIYVVIDVVCLALQIMGTVIVAYGGDEDQQKAVNLVAGGLIAQLVAFIIFMLLALRVHLRLLRNPTHISRSSDIRWQKYFWALYAISTLVLIRNLVRVFEFLQGSDSTIIKHEVFLYVFDATPMFLVVLILAVVHPGRLMKSARGVFKLDGLDGDRSRDYLVSDRHALDLAEVPDPRDRMA</sequence>
<feature type="transmembrane region" description="Helical" evidence="5">
    <location>
        <begin position="235"/>
        <end position="253"/>
    </location>
</feature>
<feature type="transmembrane region" description="Helical" evidence="5">
    <location>
        <begin position="76"/>
        <end position="98"/>
    </location>
</feature>
<keyword evidence="4 5" id="KW-0472">Membrane</keyword>
<dbReference type="PANTHER" id="PTHR31465">
    <property type="entry name" value="PROTEIN RTA1-RELATED"/>
    <property type="match status" value="1"/>
</dbReference>
<dbReference type="InterPro" id="IPR007568">
    <property type="entry name" value="RTA1"/>
</dbReference>
<dbReference type="Proteomes" id="UP001310594">
    <property type="component" value="Unassembled WGS sequence"/>
</dbReference>
<keyword evidence="2 5" id="KW-0812">Transmembrane</keyword>
<keyword evidence="3 5" id="KW-1133">Transmembrane helix</keyword>
<protein>
    <submittedName>
        <fullName evidence="6">Uncharacterized protein</fullName>
    </submittedName>
</protein>
<dbReference type="AlphaFoldDB" id="A0AAN7WC00"/>
<feature type="transmembrane region" description="Helical" evidence="5">
    <location>
        <begin position="154"/>
        <end position="178"/>
    </location>
</feature>
<organism evidence="6 7">
    <name type="scientific">Elasticomyces elasticus</name>
    <dbReference type="NCBI Taxonomy" id="574655"/>
    <lineage>
        <taxon>Eukaryota</taxon>
        <taxon>Fungi</taxon>
        <taxon>Dikarya</taxon>
        <taxon>Ascomycota</taxon>
        <taxon>Pezizomycotina</taxon>
        <taxon>Dothideomycetes</taxon>
        <taxon>Dothideomycetidae</taxon>
        <taxon>Mycosphaerellales</taxon>
        <taxon>Teratosphaeriaceae</taxon>
        <taxon>Elasticomyces</taxon>
    </lineage>
</organism>
<evidence type="ECO:0000256" key="3">
    <source>
        <dbReference type="ARBA" id="ARBA00022989"/>
    </source>
</evidence>